<evidence type="ECO:0000256" key="6">
    <source>
        <dbReference type="ARBA" id="ARBA00023849"/>
    </source>
</evidence>
<evidence type="ECO:0000313" key="10">
    <source>
        <dbReference type="EMBL" id="KAG9346171.1"/>
    </source>
</evidence>
<comment type="caution">
    <text evidence="10">The sequence shown here is derived from an EMBL/GenBank/DDBJ whole genome shotgun (WGS) entry which is preliminary data.</text>
</comment>
<reference evidence="10" key="1">
    <citation type="thesis" date="2021" institute="BYU ScholarsArchive" country="Provo, UT, USA">
        <title>Applications of and Algorithms for Genome Assembly and Genomic Analyses with an Emphasis on Marine Teleosts.</title>
        <authorList>
            <person name="Pickett B.D."/>
        </authorList>
    </citation>
    <scope>NUCLEOTIDE SEQUENCE</scope>
    <source>
        <strain evidence="10">HI-2016</strain>
    </source>
</reference>
<dbReference type="PANTHER" id="PTHR28630">
    <property type="match status" value="1"/>
</dbReference>
<evidence type="ECO:0000256" key="7">
    <source>
        <dbReference type="ARBA" id="ARBA00032058"/>
    </source>
</evidence>
<evidence type="ECO:0000256" key="4">
    <source>
        <dbReference type="ARBA" id="ARBA00023284"/>
    </source>
</evidence>
<keyword evidence="11" id="KW-1185">Reference proteome</keyword>
<evidence type="ECO:0000256" key="9">
    <source>
        <dbReference type="SAM" id="Phobius"/>
    </source>
</evidence>
<dbReference type="OrthoDB" id="40334at2759"/>
<keyword evidence="2" id="KW-0963">Cytoplasm</keyword>
<keyword evidence="3" id="KW-0049">Antioxidant</keyword>
<feature type="transmembrane region" description="Helical" evidence="9">
    <location>
        <begin position="12"/>
        <end position="33"/>
    </location>
</feature>
<keyword evidence="9" id="KW-1133">Transmembrane helix</keyword>
<keyword evidence="9" id="KW-0472">Membrane</keyword>
<dbReference type="Pfam" id="PF13911">
    <property type="entry name" value="AhpC-TSA_2"/>
    <property type="match status" value="1"/>
</dbReference>
<name>A0A8T2P4H2_9TELE</name>
<dbReference type="Proteomes" id="UP000824540">
    <property type="component" value="Unassembled WGS sequence"/>
</dbReference>
<comment type="subcellular location">
    <subcellularLocation>
        <location evidence="1">Cytoplasm</location>
    </subcellularLocation>
</comment>
<protein>
    <recommendedName>
        <fullName evidence="6">Peroxiredoxin-like 2A</fullName>
    </recommendedName>
    <alternativeName>
        <fullName evidence="8">Peroxiredoxin-like 2 activated in M-CSF stimulated monocytes</fullName>
    </alternativeName>
    <alternativeName>
        <fullName evidence="7">Redox-regulatory protein FAM213A</fullName>
    </alternativeName>
</protein>
<evidence type="ECO:0000256" key="3">
    <source>
        <dbReference type="ARBA" id="ARBA00022862"/>
    </source>
</evidence>
<evidence type="ECO:0000256" key="8">
    <source>
        <dbReference type="ARBA" id="ARBA00032129"/>
    </source>
</evidence>
<keyword evidence="9" id="KW-0812">Transmembrane</keyword>
<comment type="similarity">
    <text evidence="5">Belongs to the peroxiredoxin-like PRXL2 family. PRXL2A subfamily.</text>
</comment>
<evidence type="ECO:0000256" key="2">
    <source>
        <dbReference type="ARBA" id="ARBA00022490"/>
    </source>
</evidence>
<evidence type="ECO:0000256" key="1">
    <source>
        <dbReference type="ARBA" id="ARBA00004496"/>
    </source>
</evidence>
<dbReference type="GO" id="GO:0005737">
    <property type="term" value="C:cytoplasm"/>
    <property type="evidence" value="ECO:0007669"/>
    <property type="project" value="UniProtKB-SubCell"/>
</dbReference>
<dbReference type="AlphaFoldDB" id="A0A8T2P4H2"/>
<gene>
    <name evidence="10" type="ORF">JZ751_007989</name>
</gene>
<dbReference type="PANTHER" id="PTHR28630:SF31">
    <property type="entry name" value="PEROXIREDOXIN-LIKE 2A"/>
    <property type="match status" value="1"/>
</dbReference>
<dbReference type="InterPro" id="IPR032801">
    <property type="entry name" value="PXL2A/B/C"/>
</dbReference>
<dbReference type="GO" id="GO:0016209">
    <property type="term" value="F:antioxidant activity"/>
    <property type="evidence" value="ECO:0007669"/>
    <property type="project" value="UniProtKB-KW"/>
</dbReference>
<keyword evidence="4" id="KW-0676">Redox-active center</keyword>
<accession>A0A8T2P4H2</accession>
<organism evidence="10 11">
    <name type="scientific">Albula glossodonta</name>
    <name type="common">roundjaw bonefish</name>
    <dbReference type="NCBI Taxonomy" id="121402"/>
    <lineage>
        <taxon>Eukaryota</taxon>
        <taxon>Metazoa</taxon>
        <taxon>Chordata</taxon>
        <taxon>Craniata</taxon>
        <taxon>Vertebrata</taxon>
        <taxon>Euteleostomi</taxon>
        <taxon>Actinopterygii</taxon>
        <taxon>Neopterygii</taxon>
        <taxon>Teleostei</taxon>
        <taxon>Albuliformes</taxon>
        <taxon>Albulidae</taxon>
        <taxon>Albula</taxon>
    </lineage>
</organism>
<evidence type="ECO:0000256" key="5">
    <source>
        <dbReference type="ARBA" id="ARBA00023787"/>
    </source>
</evidence>
<proteinExistence type="inferred from homology"/>
<dbReference type="EMBL" id="JAFBMS010000016">
    <property type="protein sequence ID" value="KAG9346171.1"/>
    <property type="molecule type" value="Genomic_DNA"/>
</dbReference>
<evidence type="ECO:0000313" key="11">
    <source>
        <dbReference type="Proteomes" id="UP000824540"/>
    </source>
</evidence>
<sequence>MKMPKDKESVVLASEILTMGVLTQGLGAVFALIDGILRGFTDLFLTTPLRASLPQLEDADLKTLDGDERTFKAKTLWQKSGAVIMAEAAELSSLKPQLDELGVPLYAVVKENIGTEVHDFRPYFAGDIFLDEKKTFLRPTGAQDGRLGVYPSGGVEERSESLAERFLGNIYGEGFVLGAVYVIRPGQQGIALEHREMEFGDKVNILDVLRAVKSLPVELVENSSSRLLTFIELWRGRMGTEECHMIR</sequence>